<dbReference type="Proteomes" id="UP000626109">
    <property type="component" value="Unassembled WGS sequence"/>
</dbReference>
<evidence type="ECO:0000313" key="2">
    <source>
        <dbReference type="Proteomes" id="UP000626109"/>
    </source>
</evidence>
<dbReference type="AlphaFoldDB" id="A0A813KR75"/>
<name>A0A813KR75_POLGL</name>
<sequence>MVLHGLDAYAFSPVAWSLPQSISAAAAAGGGAVFESTRKRLEESTYLKPVCAVFVESIEFGGSRVAGHKLADSFLFRKNRTARPLAPYHRGDPLVAADGSVTFALGHQMICRRGYGASAWTRFDWRINHYGDAFRERCGKACWLRDDSISPFLA</sequence>
<proteinExistence type="predicted"/>
<accession>A0A813KR75</accession>
<gene>
    <name evidence="1" type="ORF">PGLA2088_LOCUS37709</name>
</gene>
<evidence type="ECO:0000313" key="1">
    <source>
        <dbReference type="EMBL" id="CAE8713881.1"/>
    </source>
</evidence>
<reference evidence="1" key="1">
    <citation type="submission" date="2021-02" db="EMBL/GenBank/DDBJ databases">
        <authorList>
            <person name="Dougan E. K."/>
            <person name="Rhodes N."/>
            <person name="Thang M."/>
            <person name="Chan C."/>
        </authorList>
    </citation>
    <scope>NUCLEOTIDE SEQUENCE</scope>
</reference>
<comment type="caution">
    <text evidence="1">The sequence shown here is derived from an EMBL/GenBank/DDBJ whole genome shotgun (WGS) entry which is preliminary data.</text>
</comment>
<organism evidence="1 2">
    <name type="scientific">Polarella glacialis</name>
    <name type="common">Dinoflagellate</name>
    <dbReference type="NCBI Taxonomy" id="89957"/>
    <lineage>
        <taxon>Eukaryota</taxon>
        <taxon>Sar</taxon>
        <taxon>Alveolata</taxon>
        <taxon>Dinophyceae</taxon>
        <taxon>Suessiales</taxon>
        <taxon>Suessiaceae</taxon>
        <taxon>Polarella</taxon>
    </lineage>
</organism>
<dbReference type="EMBL" id="CAJNNW010032538">
    <property type="protein sequence ID" value="CAE8713881.1"/>
    <property type="molecule type" value="Genomic_DNA"/>
</dbReference>
<protein>
    <submittedName>
        <fullName evidence="1">Uncharacterized protein</fullName>
    </submittedName>
</protein>